<organism evidence="2 3">
    <name type="scientific">Micromonospora nigra</name>
    <dbReference type="NCBI Taxonomy" id="145857"/>
    <lineage>
        <taxon>Bacteria</taxon>
        <taxon>Bacillati</taxon>
        <taxon>Actinomycetota</taxon>
        <taxon>Actinomycetes</taxon>
        <taxon>Micromonosporales</taxon>
        <taxon>Micromonosporaceae</taxon>
        <taxon>Micromonospora</taxon>
    </lineage>
</organism>
<evidence type="ECO:0000313" key="3">
    <source>
        <dbReference type="Proteomes" id="UP000199699"/>
    </source>
</evidence>
<dbReference type="Proteomes" id="UP000199699">
    <property type="component" value="Unassembled WGS sequence"/>
</dbReference>
<evidence type="ECO:0000259" key="1">
    <source>
        <dbReference type="Pfam" id="PF13788"/>
    </source>
</evidence>
<dbReference type="RefSeq" id="WP_091087932.1">
    <property type="nucleotide sequence ID" value="NZ_FMHT01000003.1"/>
</dbReference>
<dbReference type="Pfam" id="PF13788">
    <property type="entry name" value="DUF4180"/>
    <property type="match status" value="1"/>
</dbReference>
<keyword evidence="3" id="KW-1185">Reference proteome</keyword>
<evidence type="ECO:0000313" key="2">
    <source>
        <dbReference type="EMBL" id="SCL34539.1"/>
    </source>
</evidence>
<gene>
    <name evidence="2" type="ORF">GA0070616_4994</name>
</gene>
<dbReference type="AlphaFoldDB" id="A0A1C6SYU8"/>
<dbReference type="STRING" id="145857.GA0070616_4994"/>
<reference evidence="2 3" key="1">
    <citation type="submission" date="2016-06" db="EMBL/GenBank/DDBJ databases">
        <authorList>
            <person name="Kjaerup R.B."/>
            <person name="Dalgaard T.S."/>
            <person name="Juul-Madsen H.R."/>
        </authorList>
    </citation>
    <scope>NUCLEOTIDE SEQUENCE [LARGE SCALE GENOMIC DNA]</scope>
    <source>
        <strain evidence="2 3">DSM 43818</strain>
    </source>
</reference>
<accession>A0A1C6SYU8</accession>
<dbReference type="OrthoDB" id="8595425at2"/>
<dbReference type="EMBL" id="FMHT01000003">
    <property type="protein sequence ID" value="SCL34539.1"/>
    <property type="molecule type" value="Genomic_DNA"/>
</dbReference>
<dbReference type="InterPro" id="IPR025438">
    <property type="entry name" value="DUF4180"/>
</dbReference>
<name>A0A1C6SYU8_9ACTN</name>
<sequence>MPDEIQQRGGVPVLVCDPAGPSITSEQDAIDLIGAAFLGAEAVAVPAHRLDARFFTLGTRFAGEVMQKFVNYRLLLVVVGDISGPLAASSALRDLVRESNQGGHVWFVPDLDALDARLHSRG</sequence>
<feature type="domain" description="DUF4180" evidence="1">
    <location>
        <begin position="10"/>
        <end position="118"/>
    </location>
</feature>
<proteinExistence type="predicted"/>
<protein>
    <recommendedName>
        <fullName evidence="1">DUF4180 domain-containing protein</fullName>
    </recommendedName>
</protein>